<dbReference type="RefSeq" id="WP_165265500.1">
    <property type="nucleotide sequence ID" value="NZ_JAALLS010000002.1"/>
</dbReference>
<dbReference type="InterPro" id="IPR012545">
    <property type="entry name" value="DUF1697"/>
</dbReference>
<sequence length="180" mass="20516">MISYIALLRGINVGGHRPLKMEDLRKMFLQLGFKKVETYIQSGNVVFEVPESRQTDQLVPLIKEQIEESFGYDVPVVVRSAYRLGAILNNFPFDIKEGWKGYITFLAEEPDSEAKEQLESQSNNIETFKVAGTQVYSVVNKKADQKPQFSNRFIEKQLRVAGTNRNLRTINKVLNLASAE</sequence>
<dbReference type="SUPFAM" id="SSF160379">
    <property type="entry name" value="SP0830-like"/>
    <property type="match status" value="1"/>
</dbReference>
<dbReference type="PANTHER" id="PTHR36439">
    <property type="entry name" value="BLL4334 PROTEIN"/>
    <property type="match status" value="1"/>
</dbReference>
<dbReference type="Proteomes" id="UP000479132">
    <property type="component" value="Unassembled WGS sequence"/>
</dbReference>
<dbReference type="Pfam" id="PF08002">
    <property type="entry name" value="DUF1697"/>
    <property type="match status" value="1"/>
</dbReference>
<dbReference type="AlphaFoldDB" id="A0A6M1T380"/>
<keyword evidence="2" id="KW-1185">Reference proteome</keyword>
<dbReference type="EMBL" id="JAALLS010000002">
    <property type="protein sequence ID" value="NGP87073.1"/>
    <property type="molecule type" value="Genomic_DNA"/>
</dbReference>
<dbReference type="PANTHER" id="PTHR36439:SF1">
    <property type="entry name" value="DUF1697 DOMAIN-CONTAINING PROTEIN"/>
    <property type="match status" value="1"/>
</dbReference>
<evidence type="ECO:0000313" key="2">
    <source>
        <dbReference type="Proteomes" id="UP000479132"/>
    </source>
</evidence>
<proteinExistence type="predicted"/>
<reference evidence="1 2" key="1">
    <citation type="submission" date="2020-02" db="EMBL/GenBank/DDBJ databases">
        <title>Aliifodinibius halophilus 2W32, complete genome.</title>
        <authorList>
            <person name="Li Y."/>
            <person name="Wu S."/>
        </authorList>
    </citation>
    <scope>NUCLEOTIDE SEQUENCE [LARGE SCALE GENOMIC DNA]</scope>
    <source>
        <strain evidence="1 2">2W32</strain>
    </source>
</reference>
<name>A0A6M1T380_9BACT</name>
<protein>
    <submittedName>
        <fullName evidence="1">DUF1697 domain-containing protein</fullName>
    </submittedName>
</protein>
<dbReference type="Gene3D" id="3.30.70.1280">
    <property type="entry name" value="SP0830-like domains"/>
    <property type="match status" value="1"/>
</dbReference>
<comment type="caution">
    <text evidence="1">The sequence shown here is derived from an EMBL/GenBank/DDBJ whole genome shotgun (WGS) entry which is preliminary data.</text>
</comment>
<organism evidence="1 2">
    <name type="scientific">Fodinibius halophilus</name>
    <dbReference type="NCBI Taxonomy" id="1736908"/>
    <lineage>
        <taxon>Bacteria</taxon>
        <taxon>Pseudomonadati</taxon>
        <taxon>Balneolota</taxon>
        <taxon>Balneolia</taxon>
        <taxon>Balneolales</taxon>
        <taxon>Balneolaceae</taxon>
        <taxon>Fodinibius</taxon>
    </lineage>
</organism>
<accession>A0A6M1T380</accession>
<evidence type="ECO:0000313" key="1">
    <source>
        <dbReference type="EMBL" id="NGP87073.1"/>
    </source>
</evidence>
<dbReference type="PIRSF" id="PIRSF008502">
    <property type="entry name" value="UCP008502"/>
    <property type="match status" value="1"/>
</dbReference>
<gene>
    <name evidence="1" type="ORF">G3569_01800</name>
</gene>